<name>A0AA96KSE2_9CAUD</name>
<dbReference type="EMBL" id="OR481006">
    <property type="protein sequence ID" value="WNO47407.1"/>
    <property type="molecule type" value="Genomic_DNA"/>
</dbReference>
<evidence type="ECO:0000313" key="1">
    <source>
        <dbReference type="EMBL" id="WNO47407.1"/>
    </source>
</evidence>
<organism evidence="1">
    <name type="scientific">Staphylococcus phage vB_VibM_10AMN12</name>
    <dbReference type="NCBI Taxonomy" id="3076785"/>
    <lineage>
        <taxon>Viruses</taxon>
        <taxon>Duplodnaviria</taxon>
        <taxon>Heunggongvirae</taxon>
        <taxon>Uroviricota</taxon>
        <taxon>Caudoviricetes</taxon>
    </lineage>
</organism>
<accession>A0AA96KSE2</accession>
<protein>
    <submittedName>
        <fullName evidence="1">Uncharacterized protein</fullName>
    </submittedName>
</protein>
<sequence>MKFTPTEKQQVAAQPKDKVWYFINNNDLDHRVKRIREIDKQLLEKERPTTRLCNSNILNSTLNLDRLGGVVNSIEYDNLLGEVVSLVKDLDISGQTWDLHSTFISETYSSGSVNCYISMRDKFKPQIMNTGEMLFQIIKDVLKKDNKRVFEEPLRFCCNWLSTHLHRMVKNKSKGMRYHRANRTFINASNENKEQGCSDLRVPTNKTLMKCIDILVDEGYAYTLKGFKNSSFDKTMMSLLLPTSKLYDLINFEDLVLKDNIERLLVKMVDIRDKDKRSILTEFYKQEWIVDIERSKSILKKHNQLILDTDITLEDTSLEGLQVMRIHNDGSPSYGGRLYDEGTWTTMRKNTRKKVMIGNEPVVTLDLSHLHPSLLYAKENIDIRGFDPYSGVHLFVDEVMVERFKAFYNIDNYNPVRNACKLGLLIMINSKSEQEAVYAIEKKMGIDFAKGGTIYEDEMQFAGLPRKCGWQIVNQLKQHNSRISKYFCTGSSKELMRVDSDIILETLDKLVDNKICSLPLHDSITVAKSCSRFAEECLHEAYIKVVGSDLNYEVKFE</sequence>
<reference evidence="1" key="1">
    <citation type="submission" date="2023-08" db="EMBL/GenBank/DDBJ databases">
        <authorList>
            <person name="Nazir A."/>
        </authorList>
    </citation>
    <scope>NUCLEOTIDE SEQUENCE</scope>
</reference>
<proteinExistence type="predicted"/>